<evidence type="ECO:0000313" key="1">
    <source>
        <dbReference type="EMBL" id="ERN05302.1"/>
    </source>
</evidence>
<dbReference type="AlphaFoldDB" id="W1P617"/>
<keyword evidence="2" id="KW-1185">Reference proteome</keyword>
<evidence type="ECO:0000313" key="2">
    <source>
        <dbReference type="Proteomes" id="UP000017836"/>
    </source>
</evidence>
<protein>
    <submittedName>
        <fullName evidence="1">Uncharacterized protein</fullName>
    </submittedName>
</protein>
<accession>W1P617</accession>
<organism evidence="1 2">
    <name type="scientific">Amborella trichopoda</name>
    <dbReference type="NCBI Taxonomy" id="13333"/>
    <lineage>
        <taxon>Eukaryota</taxon>
        <taxon>Viridiplantae</taxon>
        <taxon>Streptophyta</taxon>
        <taxon>Embryophyta</taxon>
        <taxon>Tracheophyta</taxon>
        <taxon>Spermatophyta</taxon>
        <taxon>Magnoliopsida</taxon>
        <taxon>Amborellales</taxon>
        <taxon>Amborellaceae</taxon>
        <taxon>Amborella</taxon>
    </lineage>
</organism>
<name>W1P617_AMBTC</name>
<dbReference type="Proteomes" id="UP000017836">
    <property type="component" value="Unassembled WGS sequence"/>
</dbReference>
<proteinExistence type="predicted"/>
<dbReference type="HOGENOM" id="CLU_2309813_0_0_1"/>
<dbReference type="Gramene" id="ERN05302">
    <property type="protein sequence ID" value="ERN05302"/>
    <property type="gene ID" value="AMTR_s00007p00152620"/>
</dbReference>
<sequence length="100" mass="11079">MDFRAVYKVTCFGVQKPQGILDYDSLATKDKDQTVHLQLCRVQPLDIVLFTDMVRKPSIASSQLTFMGVGTNVELVSKTGGDGKEGCLKTRSIVIRPLPY</sequence>
<dbReference type="EMBL" id="KI394011">
    <property type="protein sequence ID" value="ERN05302.1"/>
    <property type="molecule type" value="Genomic_DNA"/>
</dbReference>
<reference evidence="2" key="1">
    <citation type="journal article" date="2013" name="Science">
        <title>The Amborella genome and the evolution of flowering plants.</title>
        <authorList>
            <consortium name="Amborella Genome Project"/>
        </authorList>
    </citation>
    <scope>NUCLEOTIDE SEQUENCE [LARGE SCALE GENOMIC DNA]</scope>
</reference>
<gene>
    <name evidence="1" type="ORF">AMTR_s00007p00152620</name>
</gene>